<gene>
    <name evidence="1" type="ORF">SAMN05660297_03254</name>
</gene>
<sequence>MNKLKELAFHVFEEVLATIKEKAIEFQELTDNQLTLSEMQPKVVSYQELYELCLETHGASFKEHIETYIASLYNKDLREASIDLVREVHQFSPYRNPMIIVFFAPPYYPHSSSKKAPKIVELCNHIIDIAKEKYGETLKLEPFFPGLSDMSYLGINHDRSIDALKENLPLWGNGYSIPLKTISELNIPFINIGPLGKDPHKYTERICLSYSLDKASHLIYQAVLKAFA</sequence>
<name>A0A1I0GM96_9FIRM</name>
<reference evidence="1 2" key="1">
    <citation type="submission" date="2016-10" db="EMBL/GenBank/DDBJ databases">
        <authorList>
            <person name="de Groot N.N."/>
        </authorList>
    </citation>
    <scope>NUCLEOTIDE SEQUENCE [LARGE SCALE GENOMIC DNA]</scope>
    <source>
        <strain evidence="1 2">DSM 18979</strain>
    </source>
</reference>
<dbReference type="Proteomes" id="UP000199568">
    <property type="component" value="Unassembled WGS sequence"/>
</dbReference>
<dbReference type="AlphaFoldDB" id="A0A1I0GM96"/>
<dbReference type="STRING" id="426128.SAMN05660297_03254"/>
<dbReference type="EMBL" id="FOHU01000022">
    <property type="protein sequence ID" value="SET71489.1"/>
    <property type="molecule type" value="Genomic_DNA"/>
</dbReference>
<organism evidence="1 2">
    <name type="scientific">Natronincola peptidivorans</name>
    <dbReference type="NCBI Taxonomy" id="426128"/>
    <lineage>
        <taxon>Bacteria</taxon>
        <taxon>Bacillati</taxon>
        <taxon>Bacillota</taxon>
        <taxon>Clostridia</taxon>
        <taxon>Peptostreptococcales</taxon>
        <taxon>Natronincolaceae</taxon>
        <taxon>Natronincola</taxon>
    </lineage>
</organism>
<accession>A0A1I0GM96</accession>
<evidence type="ECO:0000313" key="2">
    <source>
        <dbReference type="Proteomes" id="UP000199568"/>
    </source>
</evidence>
<evidence type="ECO:0008006" key="3">
    <source>
        <dbReference type="Google" id="ProtNLM"/>
    </source>
</evidence>
<protein>
    <recommendedName>
        <fullName evidence="3">Peptidase family M20/M25/M40</fullName>
    </recommendedName>
</protein>
<evidence type="ECO:0000313" key="1">
    <source>
        <dbReference type="EMBL" id="SET71489.1"/>
    </source>
</evidence>
<keyword evidence="2" id="KW-1185">Reference proteome</keyword>
<proteinExistence type="predicted"/>